<name>A0A0H2RWZ3_9AGAM</name>
<keyword evidence="2" id="KW-1185">Reference proteome</keyword>
<evidence type="ECO:0000313" key="2">
    <source>
        <dbReference type="Proteomes" id="UP000053477"/>
    </source>
</evidence>
<accession>A0A0H2RWZ3</accession>
<gene>
    <name evidence="1" type="ORF">SCHPADRAFT_204123</name>
</gene>
<sequence length="364" mass="41319">MVSRSIRIPPDVLDRIFTELEAIVHISGSLDFRPTSCLHPLLFVCKEWHAAAGRRLYSRVGLDTRKTLKNPLNRNCDLFLTSIKSKPGLASLVREISLAVSFESREGSFSHAQILRLCPKVRSVRIGGTHNKFLDDINTALAQKNLIELRFERLIPPDNGAWPTNRKMVFRTTSEIIRYLFDFPHLQRLTSSTNVTLDTRDCDYDDDSILPRSLSVTVGCCPALHTFEMQGSVLKPTHLQLLSEIAPNVKYVAFALKGSSADTFGECLCKWSSSLVRISLMVLEPDVRRTVERLAVVLREDNPLRPLRHLELWLGSRYIKNGIEATQIQAAGKAIGELCNKQQIHLDCWEKNSRGQYVLRTYNY</sequence>
<organism evidence="1 2">
    <name type="scientific">Schizopora paradoxa</name>
    <dbReference type="NCBI Taxonomy" id="27342"/>
    <lineage>
        <taxon>Eukaryota</taxon>
        <taxon>Fungi</taxon>
        <taxon>Dikarya</taxon>
        <taxon>Basidiomycota</taxon>
        <taxon>Agaricomycotina</taxon>
        <taxon>Agaricomycetes</taxon>
        <taxon>Hymenochaetales</taxon>
        <taxon>Schizoporaceae</taxon>
        <taxon>Schizopora</taxon>
    </lineage>
</organism>
<dbReference type="AlphaFoldDB" id="A0A0H2RWZ3"/>
<proteinExistence type="predicted"/>
<evidence type="ECO:0000313" key="1">
    <source>
        <dbReference type="EMBL" id="KLO16555.1"/>
    </source>
</evidence>
<dbReference type="Proteomes" id="UP000053477">
    <property type="component" value="Unassembled WGS sequence"/>
</dbReference>
<dbReference type="InParanoid" id="A0A0H2RWZ3"/>
<evidence type="ECO:0008006" key="3">
    <source>
        <dbReference type="Google" id="ProtNLM"/>
    </source>
</evidence>
<protein>
    <recommendedName>
        <fullName evidence="3">F-box domain-containing protein</fullName>
    </recommendedName>
</protein>
<dbReference type="OrthoDB" id="3062575at2759"/>
<reference evidence="1 2" key="1">
    <citation type="submission" date="2015-04" db="EMBL/GenBank/DDBJ databases">
        <title>Complete genome sequence of Schizopora paradoxa KUC8140, a cosmopolitan wood degrader in East Asia.</title>
        <authorList>
            <consortium name="DOE Joint Genome Institute"/>
            <person name="Min B."/>
            <person name="Park H."/>
            <person name="Jang Y."/>
            <person name="Kim J.-J."/>
            <person name="Kim K.H."/>
            <person name="Pangilinan J."/>
            <person name="Lipzen A."/>
            <person name="Riley R."/>
            <person name="Grigoriev I.V."/>
            <person name="Spatafora J.W."/>
            <person name="Choi I.-G."/>
        </authorList>
    </citation>
    <scope>NUCLEOTIDE SEQUENCE [LARGE SCALE GENOMIC DNA]</scope>
    <source>
        <strain evidence="1 2">KUC8140</strain>
    </source>
</reference>
<dbReference type="EMBL" id="KQ085914">
    <property type="protein sequence ID" value="KLO16555.1"/>
    <property type="molecule type" value="Genomic_DNA"/>
</dbReference>